<dbReference type="InterPro" id="IPR009057">
    <property type="entry name" value="Homeodomain-like_sf"/>
</dbReference>
<dbReference type="PANTHER" id="PTHR30055">
    <property type="entry name" value="HTH-TYPE TRANSCRIPTIONAL REGULATOR RUTR"/>
    <property type="match status" value="1"/>
</dbReference>
<dbReference type="SUPFAM" id="SSF48498">
    <property type="entry name" value="Tetracyclin repressor-like, C-terminal domain"/>
    <property type="match status" value="1"/>
</dbReference>
<name>A0ABN2ZVZ5_9ACTN</name>
<dbReference type="Pfam" id="PF00440">
    <property type="entry name" value="TetR_N"/>
    <property type="match status" value="1"/>
</dbReference>
<comment type="caution">
    <text evidence="5">The sequence shown here is derived from an EMBL/GenBank/DDBJ whole genome shotgun (WGS) entry which is preliminary data.</text>
</comment>
<feature type="DNA-binding region" description="H-T-H motif" evidence="2">
    <location>
        <begin position="50"/>
        <end position="69"/>
    </location>
</feature>
<feature type="region of interest" description="Disordered" evidence="3">
    <location>
        <begin position="1"/>
        <end position="27"/>
    </location>
</feature>
<sequence>MNGAGVGASASAGAGAGARRGRRPGAPDTRAAILGAARELFASSGYGGTSIRAVAAAAGVDAALVHHYFGTKDDLFLAALQLPIDPRAALVPVAEGGLGGAGERLLRVFLGVWDDEQNQQSLLALVRGLAEPSGQRLLRDGVLQMVFAPVGRALGIDEPDRRMALVASQMVGVVILRYLLRAEPLASMAPDDLVAVYGPTLQRYLAEPLP</sequence>
<dbReference type="Gene3D" id="1.10.10.60">
    <property type="entry name" value="Homeodomain-like"/>
    <property type="match status" value="1"/>
</dbReference>
<accession>A0ABN2ZVZ5</accession>
<reference evidence="5 6" key="1">
    <citation type="journal article" date="2019" name="Int. J. Syst. Evol. Microbiol.">
        <title>The Global Catalogue of Microorganisms (GCM) 10K type strain sequencing project: providing services to taxonomists for standard genome sequencing and annotation.</title>
        <authorList>
            <consortium name="The Broad Institute Genomics Platform"/>
            <consortium name="The Broad Institute Genome Sequencing Center for Infectious Disease"/>
            <person name="Wu L."/>
            <person name="Ma J."/>
        </authorList>
    </citation>
    <scope>NUCLEOTIDE SEQUENCE [LARGE SCALE GENOMIC DNA]</scope>
    <source>
        <strain evidence="5 6">JCM 16022</strain>
    </source>
</reference>
<keyword evidence="6" id="KW-1185">Reference proteome</keyword>
<dbReference type="PANTHER" id="PTHR30055:SF235">
    <property type="entry name" value="TRANSCRIPTIONAL REGULATORY PROTEIN"/>
    <property type="match status" value="1"/>
</dbReference>
<dbReference type="InterPro" id="IPR050109">
    <property type="entry name" value="HTH-type_TetR-like_transc_reg"/>
</dbReference>
<dbReference type="InterPro" id="IPR001647">
    <property type="entry name" value="HTH_TetR"/>
</dbReference>
<protein>
    <submittedName>
        <fullName evidence="5">TetR family transcriptional regulator</fullName>
    </submittedName>
</protein>
<dbReference type="Proteomes" id="UP001501771">
    <property type="component" value="Unassembled WGS sequence"/>
</dbReference>
<dbReference type="InterPro" id="IPR041678">
    <property type="entry name" value="TetR_C_16"/>
</dbReference>
<evidence type="ECO:0000256" key="3">
    <source>
        <dbReference type="SAM" id="MobiDB-lite"/>
    </source>
</evidence>
<dbReference type="PRINTS" id="PR00455">
    <property type="entry name" value="HTHTETR"/>
</dbReference>
<dbReference type="SUPFAM" id="SSF46689">
    <property type="entry name" value="Homeodomain-like"/>
    <property type="match status" value="1"/>
</dbReference>
<dbReference type="RefSeq" id="WP_344153083.1">
    <property type="nucleotide sequence ID" value="NZ_BAAAQR010000008.1"/>
</dbReference>
<dbReference type="EMBL" id="BAAAQR010000008">
    <property type="protein sequence ID" value="GAA2148728.1"/>
    <property type="molecule type" value="Genomic_DNA"/>
</dbReference>
<gene>
    <name evidence="5" type="ORF">GCM10009844_27490</name>
</gene>
<evidence type="ECO:0000313" key="5">
    <source>
        <dbReference type="EMBL" id="GAA2148728.1"/>
    </source>
</evidence>
<dbReference type="Gene3D" id="1.10.357.10">
    <property type="entry name" value="Tetracycline Repressor, domain 2"/>
    <property type="match status" value="1"/>
</dbReference>
<proteinExistence type="predicted"/>
<evidence type="ECO:0000256" key="2">
    <source>
        <dbReference type="PROSITE-ProRule" id="PRU00335"/>
    </source>
</evidence>
<keyword evidence="1 2" id="KW-0238">DNA-binding</keyword>
<dbReference type="InterPro" id="IPR036271">
    <property type="entry name" value="Tet_transcr_reg_TetR-rel_C_sf"/>
</dbReference>
<evidence type="ECO:0000259" key="4">
    <source>
        <dbReference type="PROSITE" id="PS50977"/>
    </source>
</evidence>
<dbReference type="Pfam" id="PF17920">
    <property type="entry name" value="TetR_C_16"/>
    <property type="match status" value="1"/>
</dbReference>
<organism evidence="5 6">
    <name type="scientific">Nocardioides koreensis</name>
    <dbReference type="NCBI Taxonomy" id="433651"/>
    <lineage>
        <taxon>Bacteria</taxon>
        <taxon>Bacillati</taxon>
        <taxon>Actinomycetota</taxon>
        <taxon>Actinomycetes</taxon>
        <taxon>Propionibacteriales</taxon>
        <taxon>Nocardioidaceae</taxon>
        <taxon>Nocardioides</taxon>
    </lineage>
</organism>
<dbReference type="PROSITE" id="PS50977">
    <property type="entry name" value="HTH_TETR_2"/>
    <property type="match status" value="1"/>
</dbReference>
<feature type="domain" description="HTH tetR-type" evidence="4">
    <location>
        <begin position="27"/>
        <end position="87"/>
    </location>
</feature>
<evidence type="ECO:0000256" key="1">
    <source>
        <dbReference type="ARBA" id="ARBA00023125"/>
    </source>
</evidence>
<evidence type="ECO:0000313" key="6">
    <source>
        <dbReference type="Proteomes" id="UP001501771"/>
    </source>
</evidence>